<dbReference type="PROSITE" id="PS52016">
    <property type="entry name" value="TONB_DEPENDENT_REC_3"/>
    <property type="match status" value="1"/>
</dbReference>
<dbReference type="SUPFAM" id="SSF56935">
    <property type="entry name" value="Porins"/>
    <property type="match status" value="1"/>
</dbReference>
<keyword evidence="8" id="KW-0408">Iron</keyword>
<evidence type="ECO:0000256" key="13">
    <source>
        <dbReference type="ARBA" id="ARBA00023237"/>
    </source>
</evidence>
<evidence type="ECO:0000256" key="2">
    <source>
        <dbReference type="ARBA" id="ARBA00009810"/>
    </source>
</evidence>
<dbReference type="KEGG" id="rta:Rta_13430"/>
<dbReference type="CDD" id="cd01347">
    <property type="entry name" value="ligand_gated_channel"/>
    <property type="match status" value="1"/>
</dbReference>
<dbReference type="OrthoDB" id="9760620at2"/>
<evidence type="ECO:0000259" key="18">
    <source>
        <dbReference type="Pfam" id="PF07715"/>
    </source>
</evidence>
<evidence type="ECO:0000256" key="5">
    <source>
        <dbReference type="ARBA" id="ARBA00022496"/>
    </source>
</evidence>
<proteinExistence type="inferred from homology"/>
<dbReference type="Gene3D" id="2.170.130.10">
    <property type="entry name" value="TonB-dependent receptor, plug domain"/>
    <property type="match status" value="1"/>
</dbReference>
<keyword evidence="11 14" id="KW-0472">Membrane</keyword>
<evidence type="ECO:0000256" key="16">
    <source>
        <dbReference type="SAM" id="SignalP"/>
    </source>
</evidence>
<dbReference type="STRING" id="365046.Rta_13430"/>
<protein>
    <submittedName>
        <fullName evidence="19">Candidate outer membrane proteinTonB-dependent</fullName>
    </submittedName>
</protein>
<dbReference type="Proteomes" id="UP000008385">
    <property type="component" value="Chromosome"/>
</dbReference>
<dbReference type="EMBL" id="CP000245">
    <property type="protein sequence ID" value="AEG92430.1"/>
    <property type="molecule type" value="Genomic_DNA"/>
</dbReference>
<evidence type="ECO:0000259" key="17">
    <source>
        <dbReference type="Pfam" id="PF00593"/>
    </source>
</evidence>
<name>F5Y3F6_RAMTT</name>
<dbReference type="GO" id="GO:0009279">
    <property type="term" value="C:cell outer membrane"/>
    <property type="evidence" value="ECO:0007669"/>
    <property type="project" value="UniProtKB-SubCell"/>
</dbReference>
<evidence type="ECO:0000256" key="10">
    <source>
        <dbReference type="ARBA" id="ARBA00023077"/>
    </source>
</evidence>
<evidence type="ECO:0000256" key="6">
    <source>
        <dbReference type="ARBA" id="ARBA00022692"/>
    </source>
</evidence>
<evidence type="ECO:0000256" key="4">
    <source>
        <dbReference type="ARBA" id="ARBA00022452"/>
    </source>
</evidence>
<dbReference type="PATRIC" id="fig|365046.3.peg.1372"/>
<comment type="subcellular location">
    <subcellularLocation>
        <location evidence="1 14">Cell outer membrane</location>
        <topology evidence="1 14">Multi-pass membrane protein</topology>
    </subcellularLocation>
</comment>
<dbReference type="Pfam" id="PF00593">
    <property type="entry name" value="TonB_dep_Rec_b-barrel"/>
    <property type="match status" value="1"/>
</dbReference>
<keyword evidence="7 16" id="KW-0732">Signal</keyword>
<keyword evidence="9" id="KW-0406">Ion transport</keyword>
<dbReference type="AlphaFoldDB" id="F5Y3F6"/>
<dbReference type="PANTHER" id="PTHR32552:SF68">
    <property type="entry name" value="FERRICHROME OUTER MEMBRANE TRANSPORTER_PHAGE RECEPTOR"/>
    <property type="match status" value="1"/>
</dbReference>
<dbReference type="InterPro" id="IPR036942">
    <property type="entry name" value="Beta-barrel_TonB_sf"/>
</dbReference>
<dbReference type="Pfam" id="PF07715">
    <property type="entry name" value="Plug"/>
    <property type="match status" value="1"/>
</dbReference>
<dbReference type="InterPro" id="IPR000531">
    <property type="entry name" value="Beta-barrel_TonB"/>
</dbReference>
<dbReference type="InterPro" id="IPR037066">
    <property type="entry name" value="Plug_dom_sf"/>
</dbReference>
<feature type="signal peptide" evidence="16">
    <location>
        <begin position="1"/>
        <end position="19"/>
    </location>
</feature>
<sequence length="718" mass="77063">MRMTAVAAAAALAAAQAGAQPAAETAPERTLAPVVVTPTPGVAQSAFDTPASVDVVDGATLREGQLGINLSESLVRVPGLVALNRQNYAQDVQISSRGYGARATFGVRGLRLYTDGIPATAPDGQSQISHFDLQSADRIEVLRGPFSALYGNSSGGVISLFTADGGPETVAEAGTAFGSDDTRRHNVRLSGQQGQLQYNLSATRFDTDGYREHSAAQRTGFNGKLRYNASADTKLSLILNYVDMPDVQDPLGLTRAEYEADPRQASPAALTFNTRKSVDQLQAGAILEHRLDATHSFKLTGWRGTRGTVQYQAIPVGTQTPITQPGGVIDLDRDYHGLDGQWVARTRLFDAPLTLTAGLYADRLDERRRGFQNFTGTGATQQLGVRGALRRDEDNEVGSFDQYLQGVWSGARFSVTAGLRHSRVSFDSRDRFIVGANGNDSGSADYSATTPALGVVFHATDALNLYASYGEGFETPTFNELAYRPPGAGGGLNFGLRPAESRQWEIGAKAALGTDWQLNAALFQARTEDELVVLTNNGGRSTFQNAGETERRGFEAALSGRFGGGWSAALVGTWLDASYDSSFITCGRPGCGAPGNPPDLLVPAGNRVPGIPRATAFAELAWRHKPWGLETALELRHVGRIYANDLNNESTDASTTAAVRLSLAQQVGRWSLREFLRVDNLTDRRYIGSVIVNEGNQRYFEPAPGRTWLVGVNAAYTF</sequence>
<dbReference type="InterPro" id="IPR012910">
    <property type="entry name" value="Plug_dom"/>
</dbReference>
<keyword evidence="3 14" id="KW-0813">Transport</keyword>
<reference evidence="19 20" key="2">
    <citation type="journal article" date="2011" name="PLoS ONE">
        <title>The Cyst-Dividing Bacterium Ramlibacter tataouinensis TTB310 Genome Reveals a Well-Stocked Toolbox for Adaptation to a Desert Environment.</title>
        <authorList>
            <person name="De Luca G."/>
            <person name="Barakat M."/>
            <person name="Ortet P."/>
            <person name="Fochesato S."/>
            <person name="Jourlin-Castelli C."/>
            <person name="Ansaldi M."/>
            <person name="Py B."/>
            <person name="Fichant G."/>
            <person name="Coutinho P.M."/>
            <person name="Voulhoux R."/>
            <person name="Bastien O."/>
            <person name="Marechal E."/>
            <person name="Henrissat B."/>
            <person name="Quentin Y."/>
            <person name="Noirot P."/>
            <person name="Filloux A."/>
            <person name="Mejean V."/>
            <person name="Dubow M.S."/>
            <person name="Barras F."/>
            <person name="Barbe V."/>
            <person name="Weissenbach J."/>
            <person name="Mihalcescu I."/>
            <person name="Vermeglio A."/>
            <person name="Achouak W."/>
            <person name="Heulin T."/>
        </authorList>
    </citation>
    <scope>NUCLEOTIDE SEQUENCE [LARGE SCALE GENOMIC DNA]</scope>
    <source>
        <strain evidence="20">ATCC BAA-407 / DSM 14655 / LMG 21543 / TTB310</strain>
    </source>
</reference>
<keyword evidence="20" id="KW-1185">Reference proteome</keyword>
<feature type="chain" id="PRO_5003329637" evidence="16">
    <location>
        <begin position="20"/>
        <end position="718"/>
    </location>
</feature>
<evidence type="ECO:0000256" key="8">
    <source>
        <dbReference type="ARBA" id="ARBA00023004"/>
    </source>
</evidence>
<evidence type="ECO:0000256" key="14">
    <source>
        <dbReference type="PROSITE-ProRule" id="PRU01360"/>
    </source>
</evidence>
<evidence type="ECO:0000256" key="9">
    <source>
        <dbReference type="ARBA" id="ARBA00023065"/>
    </source>
</evidence>
<gene>
    <name evidence="19" type="ordered locus">Rta_13430</name>
</gene>
<dbReference type="HOGENOM" id="CLU_008287_13_0_4"/>
<evidence type="ECO:0000313" key="19">
    <source>
        <dbReference type="EMBL" id="AEG92430.1"/>
    </source>
</evidence>
<feature type="domain" description="TonB-dependent receptor-like beta-barrel" evidence="17">
    <location>
        <begin position="228"/>
        <end position="681"/>
    </location>
</feature>
<evidence type="ECO:0000256" key="15">
    <source>
        <dbReference type="RuleBase" id="RU003357"/>
    </source>
</evidence>
<evidence type="ECO:0000256" key="3">
    <source>
        <dbReference type="ARBA" id="ARBA00022448"/>
    </source>
</evidence>
<accession>F5Y3F6</accession>
<keyword evidence="5" id="KW-0410">Iron transport</keyword>
<evidence type="ECO:0000256" key="1">
    <source>
        <dbReference type="ARBA" id="ARBA00004571"/>
    </source>
</evidence>
<evidence type="ECO:0000256" key="7">
    <source>
        <dbReference type="ARBA" id="ARBA00022729"/>
    </source>
</evidence>
<dbReference type="InterPro" id="IPR039426">
    <property type="entry name" value="TonB-dep_rcpt-like"/>
</dbReference>
<dbReference type="PANTHER" id="PTHR32552">
    <property type="entry name" value="FERRICHROME IRON RECEPTOR-RELATED"/>
    <property type="match status" value="1"/>
</dbReference>
<keyword evidence="6 14" id="KW-0812">Transmembrane</keyword>
<evidence type="ECO:0000313" key="20">
    <source>
        <dbReference type="Proteomes" id="UP000008385"/>
    </source>
</evidence>
<keyword evidence="13 14" id="KW-0998">Cell outer membrane</keyword>
<keyword evidence="12" id="KW-0675">Receptor</keyword>
<dbReference type="GO" id="GO:0015344">
    <property type="term" value="F:siderophore uptake transmembrane transporter activity"/>
    <property type="evidence" value="ECO:0007669"/>
    <property type="project" value="TreeGrafter"/>
</dbReference>
<dbReference type="Gene3D" id="2.40.170.20">
    <property type="entry name" value="TonB-dependent receptor, beta-barrel domain"/>
    <property type="match status" value="1"/>
</dbReference>
<evidence type="ECO:0000256" key="12">
    <source>
        <dbReference type="ARBA" id="ARBA00023170"/>
    </source>
</evidence>
<organism evidence="19 20">
    <name type="scientific">Ramlibacter tataouinensis (strain ATCC BAA-407 / DSM 14655 / LMG 21543 / TTB310)</name>
    <dbReference type="NCBI Taxonomy" id="365046"/>
    <lineage>
        <taxon>Bacteria</taxon>
        <taxon>Pseudomonadati</taxon>
        <taxon>Pseudomonadota</taxon>
        <taxon>Betaproteobacteria</taxon>
        <taxon>Burkholderiales</taxon>
        <taxon>Comamonadaceae</taxon>
        <taxon>Ramlibacter</taxon>
    </lineage>
</organism>
<keyword evidence="4 14" id="KW-1134">Transmembrane beta strand</keyword>
<dbReference type="RefSeq" id="WP_013900663.1">
    <property type="nucleotide sequence ID" value="NC_015677.1"/>
</dbReference>
<evidence type="ECO:0000256" key="11">
    <source>
        <dbReference type="ARBA" id="ARBA00023136"/>
    </source>
</evidence>
<reference evidence="20" key="1">
    <citation type="submission" date="2006-01" db="EMBL/GenBank/DDBJ databases">
        <title>Genome of the cyst-dividing bacterium Ramlibacter tataouinensis.</title>
        <authorList>
            <person name="Barakat M."/>
            <person name="Ortet P."/>
            <person name="De Luca G."/>
            <person name="Jourlin-Castelli C."/>
            <person name="Ansaldi M."/>
            <person name="Py B."/>
            <person name="Fichant G."/>
            <person name="Coutinho P."/>
            <person name="Voulhoux R."/>
            <person name="Bastien O."/>
            <person name="Roy S."/>
            <person name="Marechal E."/>
            <person name="Henrissat B."/>
            <person name="Quentin Y."/>
            <person name="Noirot P."/>
            <person name="Filloux A."/>
            <person name="Mejean V."/>
            <person name="DuBow M."/>
            <person name="Barras F."/>
            <person name="Heulin T."/>
        </authorList>
    </citation>
    <scope>NUCLEOTIDE SEQUENCE [LARGE SCALE GENOMIC DNA]</scope>
    <source>
        <strain evidence="20">ATCC BAA-407 / DSM 14655 / LMG 21543 / TTB310</strain>
    </source>
</reference>
<feature type="domain" description="TonB-dependent receptor plug" evidence="18">
    <location>
        <begin position="47"/>
        <end position="157"/>
    </location>
</feature>
<keyword evidence="10 15" id="KW-0798">TonB box</keyword>
<dbReference type="eggNOG" id="COG4772">
    <property type="taxonomic scope" value="Bacteria"/>
</dbReference>
<comment type="similarity">
    <text evidence="2 14 15">Belongs to the TonB-dependent receptor family.</text>
</comment>